<comment type="caution">
    <text evidence="1">The sequence shown here is derived from an EMBL/GenBank/DDBJ whole genome shotgun (WGS) entry which is preliminary data.</text>
</comment>
<evidence type="ECO:0000313" key="6">
    <source>
        <dbReference type="EMBL" id="CAF4000807.1"/>
    </source>
</evidence>
<dbReference type="EMBL" id="CAJOBH010001212">
    <property type="protein sequence ID" value="CAF3841954.1"/>
    <property type="molecule type" value="Genomic_DNA"/>
</dbReference>
<evidence type="ECO:0008006" key="11">
    <source>
        <dbReference type="Google" id="ProtNLM"/>
    </source>
</evidence>
<dbReference type="EMBL" id="CAJNRE010013100">
    <property type="protein sequence ID" value="CAF2116433.1"/>
    <property type="molecule type" value="Genomic_DNA"/>
</dbReference>
<name>A0A815SVJ5_9BILA</name>
<evidence type="ECO:0000313" key="10">
    <source>
        <dbReference type="Proteomes" id="UP000663866"/>
    </source>
</evidence>
<dbReference type="EMBL" id="CAJNOV010014176">
    <property type="protein sequence ID" value="CAF1541708.1"/>
    <property type="molecule type" value="Genomic_DNA"/>
</dbReference>
<proteinExistence type="predicted"/>
<evidence type="ECO:0000313" key="5">
    <source>
        <dbReference type="EMBL" id="CAF3841954.1"/>
    </source>
</evidence>
<sequence>MDVEQQLGKEIYVDTRKILRTLGIQEEDSSSSATKMNDALNNSRKKKKNDFILQNDVMQEFAGDVEEDQDSDDDSNEIDRYIKTKVSFSKDETLLGWWNKHSLIFPQLSQLAKSLIVMHDGHSSIEKCFRMKLNNRIQSKE</sequence>
<dbReference type="EMBL" id="CAJNOW010006715">
    <property type="protein sequence ID" value="CAF1494808.1"/>
    <property type="molecule type" value="Genomic_DNA"/>
</dbReference>
<dbReference type="EMBL" id="CAJOBG010004633">
    <property type="protein sequence ID" value="CAF4119579.1"/>
    <property type="molecule type" value="Genomic_DNA"/>
</dbReference>
<reference evidence="1" key="1">
    <citation type="submission" date="2021-02" db="EMBL/GenBank/DDBJ databases">
        <authorList>
            <person name="Nowell W R."/>
        </authorList>
    </citation>
    <scope>NUCLEOTIDE SEQUENCE</scope>
</reference>
<dbReference type="EMBL" id="CAJOBJ010004449">
    <property type="protein sequence ID" value="CAF4000807.1"/>
    <property type="molecule type" value="Genomic_DNA"/>
</dbReference>
<dbReference type="Proteomes" id="UP000663856">
    <property type="component" value="Unassembled WGS sequence"/>
</dbReference>
<dbReference type="Proteomes" id="UP000676336">
    <property type="component" value="Unassembled WGS sequence"/>
</dbReference>
<evidence type="ECO:0000313" key="2">
    <source>
        <dbReference type="EMBL" id="CAF1541708.1"/>
    </source>
</evidence>
<dbReference type="Proteomes" id="UP000663834">
    <property type="component" value="Unassembled WGS sequence"/>
</dbReference>
<dbReference type="Proteomes" id="UP000663866">
    <property type="component" value="Unassembled WGS sequence"/>
</dbReference>
<evidence type="ECO:0000313" key="1">
    <source>
        <dbReference type="EMBL" id="CAF1494808.1"/>
    </source>
</evidence>
<dbReference type="OrthoDB" id="10294427at2759"/>
<dbReference type="SUPFAM" id="SSF53098">
    <property type="entry name" value="Ribonuclease H-like"/>
    <property type="match status" value="1"/>
</dbReference>
<gene>
    <name evidence="5" type="ORF">BYL167_LOCUS5337</name>
    <name evidence="2" type="ORF">CJN711_LOCUS29762</name>
    <name evidence="6" type="ORF">GIL414_LOCUS11747</name>
    <name evidence="1" type="ORF">KQP761_LOCUS14298</name>
    <name evidence="3" type="ORF">MBJ925_LOCUS25060</name>
    <name evidence="7" type="ORF">OVN521_LOCUS21899</name>
    <name evidence="8" type="ORF">SMN809_LOCUS32248</name>
    <name evidence="4" type="ORF">WKI299_LOCUS37157</name>
</gene>
<dbReference type="EMBL" id="CAJOBI010066925">
    <property type="protein sequence ID" value="CAF4440396.1"/>
    <property type="molecule type" value="Genomic_DNA"/>
</dbReference>
<dbReference type="Proteomes" id="UP000663855">
    <property type="component" value="Unassembled WGS sequence"/>
</dbReference>
<dbReference type="Proteomes" id="UP000663824">
    <property type="component" value="Unassembled WGS sequence"/>
</dbReference>
<protein>
    <recommendedName>
        <fullName evidence="11">HAT C-terminal dimerisation domain-containing protein</fullName>
    </recommendedName>
</protein>
<dbReference type="InterPro" id="IPR012337">
    <property type="entry name" value="RNaseH-like_sf"/>
</dbReference>
<dbReference type="Proteomes" id="UP000681720">
    <property type="component" value="Unassembled WGS sequence"/>
</dbReference>
<dbReference type="Proteomes" id="UP000681967">
    <property type="component" value="Unassembled WGS sequence"/>
</dbReference>
<evidence type="ECO:0000313" key="7">
    <source>
        <dbReference type="EMBL" id="CAF4119579.1"/>
    </source>
</evidence>
<evidence type="ECO:0000313" key="4">
    <source>
        <dbReference type="EMBL" id="CAF2253016.1"/>
    </source>
</evidence>
<accession>A0A815SVJ5</accession>
<organism evidence="1 9">
    <name type="scientific">Rotaria magnacalcarata</name>
    <dbReference type="NCBI Taxonomy" id="392030"/>
    <lineage>
        <taxon>Eukaryota</taxon>
        <taxon>Metazoa</taxon>
        <taxon>Spiralia</taxon>
        <taxon>Gnathifera</taxon>
        <taxon>Rotifera</taxon>
        <taxon>Eurotatoria</taxon>
        <taxon>Bdelloidea</taxon>
        <taxon>Philodinida</taxon>
        <taxon>Philodinidae</taxon>
        <taxon>Rotaria</taxon>
    </lineage>
</organism>
<dbReference type="EMBL" id="CAJNRF010018295">
    <property type="protein sequence ID" value="CAF2253016.1"/>
    <property type="molecule type" value="Genomic_DNA"/>
</dbReference>
<evidence type="ECO:0000313" key="3">
    <source>
        <dbReference type="EMBL" id="CAF2116433.1"/>
    </source>
</evidence>
<keyword evidence="10" id="KW-1185">Reference proteome</keyword>
<evidence type="ECO:0000313" key="8">
    <source>
        <dbReference type="EMBL" id="CAF4440396.1"/>
    </source>
</evidence>
<dbReference type="AlphaFoldDB" id="A0A815SVJ5"/>
<evidence type="ECO:0000313" key="9">
    <source>
        <dbReference type="Proteomes" id="UP000663834"/>
    </source>
</evidence>